<dbReference type="CGD" id="CAL0000159341">
    <property type="gene designation" value="Cd36_11870"/>
</dbReference>
<sequence>MVDYTFEQLSKRINDLELILLDDKNDKTNNIGDINDNKTISSQINHLKSQLFKLYQQYPEFQKLNNINSQLKIWHKLLTNTSITTTPIDQETKLELLNLLYDDLINNDNYEKIISIINFQYESIINGINNNYLSSLGSINDTGELLQSKRNQLNQIMKIHQALIIKSMIVLERYIQCTIRQNKFWIDIDDQLIKINAKIKQLELSKLQANKY</sequence>
<gene>
    <name evidence="1" type="ordered locus">Cd36_11870</name>
    <name evidence="2" type="ORF">CD36_11870</name>
</gene>
<dbReference type="GeneID" id="8045377"/>
<organism evidence="2 3">
    <name type="scientific">Candida dubliniensis (strain CD36 / ATCC MYA-646 / CBS 7987 / NCPF 3949 / NRRL Y-17841)</name>
    <name type="common">Yeast</name>
    <dbReference type="NCBI Taxonomy" id="573826"/>
    <lineage>
        <taxon>Eukaryota</taxon>
        <taxon>Fungi</taxon>
        <taxon>Dikarya</taxon>
        <taxon>Ascomycota</taxon>
        <taxon>Saccharomycotina</taxon>
        <taxon>Pichiomycetes</taxon>
        <taxon>Debaryomycetaceae</taxon>
        <taxon>Candida/Lodderomyces clade</taxon>
        <taxon>Candida</taxon>
    </lineage>
</organism>
<dbReference type="AlphaFoldDB" id="B9W9Q6"/>
<dbReference type="KEGG" id="cdu:CD36_11870"/>
<dbReference type="OrthoDB" id="4084909at2759"/>
<dbReference type="Proteomes" id="UP000002605">
    <property type="component" value="Chromosome 1"/>
</dbReference>
<name>B9W9Q6_CANDC</name>
<dbReference type="VEuPathDB" id="FungiDB:CD36_11870"/>
<protein>
    <submittedName>
        <fullName evidence="2">Uncharacterized protein</fullName>
    </submittedName>
</protein>
<dbReference type="eggNOG" id="ENOG502RQ7Q">
    <property type="taxonomic scope" value="Eukaryota"/>
</dbReference>
<evidence type="ECO:0000313" key="1">
    <source>
        <dbReference type="CGD" id="CAL0000159341"/>
    </source>
</evidence>
<evidence type="ECO:0000313" key="3">
    <source>
        <dbReference type="Proteomes" id="UP000002605"/>
    </source>
</evidence>
<proteinExistence type="predicted"/>
<accession>B9W9Q6</accession>
<evidence type="ECO:0000313" key="2">
    <source>
        <dbReference type="EMBL" id="CAX45542.1"/>
    </source>
</evidence>
<dbReference type="RefSeq" id="XP_002417827.1">
    <property type="nucleotide sequence ID" value="XM_002417782.1"/>
</dbReference>
<dbReference type="EMBL" id="FM992688">
    <property type="protein sequence ID" value="CAX45542.1"/>
    <property type="molecule type" value="Genomic_DNA"/>
</dbReference>
<keyword evidence="3" id="KW-1185">Reference proteome</keyword>
<reference evidence="2 3" key="1">
    <citation type="journal article" date="2009" name="Genome Res.">
        <title>Comparative genomics of the fungal pathogens Candida dubliniensis and Candida albicans.</title>
        <authorList>
            <person name="Jackson A.P."/>
            <person name="Gamble J.A."/>
            <person name="Yeomans T."/>
            <person name="Moran G.P."/>
            <person name="Saunders D."/>
            <person name="Harris D."/>
            <person name="Aslett M."/>
            <person name="Barrell J.F."/>
            <person name="Butler G."/>
            <person name="Citiulo F."/>
            <person name="Coleman D.C."/>
            <person name="de Groot P.W.J."/>
            <person name="Goodwin T.J."/>
            <person name="Quail M.A."/>
            <person name="McQuillan J."/>
            <person name="Munro C.A."/>
            <person name="Pain A."/>
            <person name="Poulter R.T."/>
            <person name="Rajandream M.A."/>
            <person name="Renauld H."/>
            <person name="Spiering M.J."/>
            <person name="Tivey A."/>
            <person name="Gow N.A.R."/>
            <person name="Barrell B."/>
            <person name="Sullivan D.J."/>
            <person name="Berriman M."/>
        </authorList>
    </citation>
    <scope>NUCLEOTIDE SEQUENCE [LARGE SCALE GENOMIC DNA]</scope>
    <source>
        <strain evidence="3">CD36 / ATCC MYA-646 / CBS 7987 / NCPF 3949 / NRRL Y-17841</strain>
    </source>
</reference>
<dbReference type="HOGENOM" id="CLU_111193_0_0_1"/>